<dbReference type="OMA" id="MSMQNAN"/>
<keyword evidence="2" id="KW-0012">Acyltransferase</keyword>
<proteinExistence type="inferred from homology"/>
<protein>
    <submittedName>
        <fullName evidence="6">N-acetyltransferase</fullName>
    </submittedName>
</protein>
<comment type="caution">
    <text evidence="6">The sequence shown here is derived from an EMBL/GenBank/DDBJ whole genome shotgun (WGS) entry which is preliminary data.</text>
</comment>
<keyword evidence="7" id="KW-1185">Reference proteome</keyword>
<organism evidence="6 7">
    <name type="scientific">Heterostelium pallidum (strain ATCC 26659 / Pp 5 / PN500)</name>
    <name type="common">Cellular slime mold</name>
    <name type="synonym">Polysphondylium pallidum</name>
    <dbReference type="NCBI Taxonomy" id="670386"/>
    <lineage>
        <taxon>Eukaryota</taxon>
        <taxon>Amoebozoa</taxon>
        <taxon>Evosea</taxon>
        <taxon>Eumycetozoa</taxon>
        <taxon>Dictyostelia</taxon>
        <taxon>Acytosteliales</taxon>
        <taxon>Acytosteliaceae</taxon>
        <taxon>Heterostelium</taxon>
    </lineage>
</organism>
<gene>
    <name evidence="6" type="primary">natA</name>
    <name evidence="6" type="ORF">PPL_03160</name>
</gene>
<evidence type="ECO:0000256" key="3">
    <source>
        <dbReference type="ARBA" id="ARBA00025786"/>
    </source>
</evidence>
<dbReference type="FunFam" id="3.40.630.30:FF:000037">
    <property type="entry name" value="N-alpha-acetyltransferase daf-31-like"/>
    <property type="match status" value="1"/>
</dbReference>
<dbReference type="STRING" id="670386.D3B439"/>
<dbReference type="InParanoid" id="D3B439"/>
<dbReference type="PANTHER" id="PTHR23091">
    <property type="entry name" value="N-TERMINAL ACETYLTRANSFERASE"/>
    <property type="match status" value="1"/>
</dbReference>
<dbReference type="InterPro" id="IPR016181">
    <property type="entry name" value="Acyl_CoA_acyltransferase"/>
</dbReference>
<reference evidence="6 7" key="1">
    <citation type="journal article" date="2011" name="Genome Res.">
        <title>Phylogeny-wide analysis of social amoeba genomes highlights ancient origins for complex intercellular communication.</title>
        <authorList>
            <person name="Heidel A.J."/>
            <person name="Lawal H.M."/>
            <person name="Felder M."/>
            <person name="Schilde C."/>
            <person name="Helps N.R."/>
            <person name="Tunggal B."/>
            <person name="Rivero F."/>
            <person name="John U."/>
            <person name="Schleicher M."/>
            <person name="Eichinger L."/>
            <person name="Platzer M."/>
            <person name="Noegel A.A."/>
            <person name="Schaap P."/>
            <person name="Gloeckner G."/>
        </authorList>
    </citation>
    <scope>NUCLEOTIDE SEQUENCE [LARGE SCALE GENOMIC DNA]</scope>
    <source>
        <strain evidence="7">ATCC 26659 / Pp 5 / PN500</strain>
    </source>
</reference>
<dbReference type="InterPro" id="IPR000182">
    <property type="entry name" value="GNAT_dom"/>
</dbReference>
<dbReference type="SUPFAM" id="SSF55729">
    <property type="entry name" value="Acyl-CoA N-acyltransferases (Nat)"/>
    <property type="match status" value="1"/>
</dbReference>
<dbReference type="GO" id="GO:0031415">
    <property type="term" value="C:NatA complex"/>
    <property type="evidence" value="ECO:0007669"/>
    <property type="project" value="InterPro"/>
</dbReference>
<dbReference type="FunCoup" id="D3B439">
    <property type="interactions" value="297"/>
</dbReference>
<evidence type="ECO:0000313" key="7">
    <source>
        <dbReference type="Proteomes" id="UP000001396"/>
    </source>
</evidence>
<dbReference type="InterPro" id="IPR045047">
    <property type="entry name" value="Ard1-like"/>
</dbReference>
<dbReference type="Pfam" id="PF00583">
    <property type="entry name" value="Acetyltransf_1"/>
    <property type="match status" value="1"/>
</dbReference>
<dbReference type="PANTHER" id="PTHR23091:SF4">
    <property type="entry name" value="N-TERMINAL AMINO-ACID N(ALPHA)-ACETYLTRANSFERASE NATA"/>
    <property type="match status" value="1"/>
</dbReference>
<feature type="compositionally biased region" description="Basic residues" evidence="4">
    <location>
        <begin position="184"/>
        <end position="194"/>
    </location>
</feature>
<dbReference type="CDD" id="cd04301">
    <property type="entry name" value="NAT_SF"/>
    <property type="match status" value="1"/>
</dbReference>
<name>D3B439_HETP5</name>
<dbReference type="Proteomes" id="UP000001396">
    <property type="component" value="Unassembled WGS sequence"/>
</dbReference>
<evidence type="ECO:0000256" key="2">
    <source>
        <dbReference type="ARBA" id="ARBA00023315"/>
    </source>
</evidence>
<feature type="compositionally biased region" description="Low complexity" evidence="4">
    <location>
        <begin position="173"/>
        <end position="183"/>
    </location>
</feature>
<evidence type="ECO:0000313" key="6">
    <source>
        <dbReference type="EMBL" id="EFA84087.1"/>
    </source>
</evidence>
<dbReference type="RefSeq" id="XP_020436204.1">
    <property type="nucleotide sequence ID" value="XM_020574132.1"/>
</dbReference>
<dbReference type="EMBL" id="ADBJ01000010">
    <property type="protein sequence ID" value="EFA84087.1"/>
    <property type="molecule type" value="Genomic_DNA"/>
</dbReference>
<dbReference type="GO" id="GO:1990189">
    <property type="term" value="F:protein N-terminal-serine acetyltransferase activity"/>
    <property type="evidence" value="ECO:0007669"/>
    <property type="project" value="TreeGrafter"/>
</dbReference>
<feature type="compositionally biased region" description="Basic and acidic residues" evidence="4">
    <location>
        <begin position="153"/>
        <end position="163"/>
    </location>
</feature>
<dbReference type="GO" id="GO:1990190">
    <property type="term" value="F:protein-N-terminal-glutamate acetyltransferase activity"/>
    <property type="evidence" value="ECO:0007669"/>
    <property type="project" value="TreeGrafter"/>
</dbReference>
<dbReference type="PROSITE" id="PS51186">
    <property type="entry name" value="GNAT"/>
    <property type="match status" value="1"/>
</dbReference>
<comment type="similarity">
    <text evidence="3">Belongs to the acetyltransferase family. ARD1 subfamily.</text>
</comment>
<feature type="region of interest" description="Disordered" evidence="4">
    <location>
        <begin position="153"/>
        <end position="194"/>
    </location>
</feature>
<evidence type="ECO:0000256" key="1">
    <source>
        <dbReference type="ARBA" id="ARBA00022679"/>
    </source>
</evidence>
<evidence type="ECO:0000256" key="4">
    <source>
        <dbReference type="SAM" id="MobiDB-lite"/>
    </source>
</evidence>
<dbReference type="Gene3D" id="3.40.630.30">
    <property type="match status" value="1"/>
</dbReference>
<sequence>MISIRNCQISDLLAMQNANLTCLPENYQYKYYLYHVLTWPQLSFVAEDESGKLVGYVLSKIDENNPKRGHITSLAVLRSQRKLGIATKLMKQSQYALMEVFEADHVSLHVRKSNRAAFTLYHEILKFKIQEIETEYYGDKEDAYSMVFNFREEDNKNEKKDTKSTAAADNKPKGQPAAKPKPASAKKKAAAKKK</sequence>
<dbReference type="AlphaFoldDB" id="D3B439"/>
<keyword evidence="1 6" id="KW-0808">Transferase</keyword>
<evidence type="ECO:0000259" key="5">
    <source>
        <dbReference type="PROSITE" id="PS51186"/>
    </source>
</evidence>
<accession>D3B439</accession>
<dbReference type="GeneID" id="31358683"/>
<feature type="domain" description="N-acetyltransferase" evidence="5">
    <location>
        <begin position="2"/>
        <end position="151"/>
    </location>
</feature>